<gene>
    <name evidence="3" type="ORF">PIB30_039204</name>
</gene>
<comment type="caution">
    <text evidence="3">The sequence shown here is derived from an EMBL/GenBank/DDBJ whole genome shotgun (WGS) entry which is preliminary data.</text>
</comment>
<evidence type="ECO:0000313" key="3">
    <source>
        <dbReference type="EMBL" id="MED6110033.1"/>
    </source>
</evidence>
<evidence type="ECO:0000256" key="2">
    <source>
        <dbReference type="SAM" id="SignalP"/>
    </source>
</evidence>
<protein>
    <submittedName>
        <fullName evidence="3">Uncharacterized protein</fullName>
    </submittedName>
</protein>
<evidence type="ECO:0000256" key="1">
    <source>
        <dbReference type="SAM" id="MobiDB-lite"/>
    </source>
</evidence>
<keyword evidence="4" id="KW-1185">Reference proteome</keyword>
<keyword evidence="2" id="KW-0732">Signal</keyword>
<name>A0ABU6QDR6_9FABA</name>
<proteinExistence type="predicted"/>
<feature type="chain" id="PRO_5046355063" evidence="2">
    <location>
        <begin position="22"/>
        <end position="154"/>
    </location>
</feature>
<accession>A0ABU6QDR6</accession>
<sequence>MLRLFGLMRQFLLFAKQQCQAFVIKEAGNYSSLFCNLKLFLRKLLTSEKTAPRRSLFLLPMASLASSHTEANAASDHALPPSPQHETYDTVTETNASSPPDPSKEKKKKKKAEDKKITPALPKFLVADAVAPLNKKGYLKAPEPSIETSELWNS</sequence>
<dbReference type="Proteomes" id="UP001341840">
    <property type="component" value="Unassembled WGS sequence"/>
</dbReference>
<reference evidence="3 4" key="1">
    <citation type="journal article" date="2023" name="Plants (Basel)">
        <title>Bridging the Gap: Combining Genomics and Transcriptomics Approaches to Understand Stylosanthes scabra, an Orphan Legume from the Brazilian Caatinga.</title>
        <authorList>
            <person name="Ferreira-Neto J.R.C."/>
            <person name="da Silva M.D."/>
            <person name="Binneck E."/>
            <person name="de Melo N.F."/>
            <person name="da Silva R.H."/>
            <person name="de Melo A.L.T.M."/>
            <person name="Pandolfi V."/>
            <person name="Bustamante F.O."/>
            <person name="Brasileiro-Vidal A.C."/>
            <person name="Benko-Iseppon A.M."/>
        </authorList>
    </citation>
    <scope>NUCLEOTIDE SEQUENCE [LARGE SCALE GENOMIC DNA]</scope>
    <source>
        <tissue evidence="3">Leaves</tissue>
    </source>
</reference>
<feature type="signal peptide" evidence="2">
    <location>
        <begin position="1"/>
        <end position="21"/>
    </location>
</feature>
<feature type="region of interest" description="Disordered" evidence="1">
    <location>
        <begin position="69"/>
        <end position="115"/>
    </location>
</feature>
<organism evidence="3 4">
    <name type="scientific">Stylosanthes scabra</name>
    <dbReference type="NCBI Taxonomy" id="79078"/>
    <lineage>
        <taxon>Eukaryota</taxon>
        <taxon>Viridiplantae</taxon>
        <taxon>Streptophyta</taxon>
        <taxon>Embryophyta</taxon>
        <taxon>Tracheophyta</taxon>
        <taxon>Spermatophyta</taxon>
        <taxon>Magnoliopsida</taxon>
        <taxon>eudicotyledons</taxon>
        <taxon>Gunneridae</taxon>
        <taxon>Pentapetalae</taxon>
        <taxon>rosids</taxon>
        <taxon>fabids</taxon>
        <taxon>Fabales</taxon>
        <taxon>Fabaceae</taxon>
        <taxon>Papilionoideae</taxon>
        <taxon>50 kb inversion clade</taxon>
        <taxon>dalbergioids sensu lato</taxon>
        <taxon>Dalbergieae</taxon>
        <taxon>Pterocarpus clade</taxon>
        <taxon>Stylosanthes</taxon>
    </lineage>
</organism>
<dbReference type="EMBL" id="JASCZI010000206">
    <property type="protein sequence ID" value="MED6110033.1"/>
    <property type="molecule type" value="Genomic_DNA"/>
</dbReference>
<evidence type="ECO:0000313" key="4">
    <source>
        <dbReference type="Proteomes" id="UP001341840"/>
    </source>
</evidence>